<dbReference type="InterPro" id="IPR005225">
    <property type="entry name" value="Small_GTP-bd"/>
</dbReference>
<keyword evidence="3" id="KW-0007">Acetylation</keyword>
<dbReference type="EMBL" id="UFQT01000554">
    <property type="protein sequence ID" value="SSX25228.1"/>
    <property type="molecule type" value="Genomic_DNA"/>
</dbReference>
<dbReference type="InterPro" id="IPR027417">
    <property type="entry name" value="P-loop_NTPase"/>
</dbReference>
<accession>A0A336MGL7</accession>
<dbReference type="InterPro" id="IPR006689">
    <property type="entry name" value="Small_GTPase_ARF/SAR"/>
</dbReference>
<evidence type="ECO:0000256" key="6">
    <source>
        <dbReference type="ARBA" id="ARBA00037377"/>
    </source>
</evidence>
<evidence type="ECO:0000313" key="12">
    <source>
        <dbReference type="EMBL" id="SSX25228.1"/>
    </source>
</evidence>
<keyword evidence="10" id="KW-0479">Metal-binding</keyword>
<dbReference type="CDD" id="cd04160">
    <property type="entry name" value="Arfrp1"/>
    <property type="match status" value="1"/>
</dbReference>
<dbReference type="GO" id="GO:0005525">
    <property type="term" value="F:GTP binding"/>
    <property type="evidence" value="ECO:0007669"/>
    <property type="project" value="UniProtKB-KW"/>
</dbReference>
<dbReference type="EMBL" id="UFQS01000554">
    <property type="protein sequence ID" value="SSX04865.1"/>
    <property type="molecule type" value="Genomic_DNA"/>
</dbReference>
<dbReference type="SMART" id="SM00177">
    <property type="entry name" value="ARF"/>
    <property type="match status" value="1"/>
</dbReference>
<dbReference type="PANTHER" id="PTHR45909">
    <property type="entry name" value="ADP-RIBOSYLATION FACTOR-RELATED PROTEIN 1"/>
    <property type="match status" value="1"/>
</dbReference>
<evidence type="ECO:0000256" key="5">
    <source>
        <dbReference type="ARBA" id="ARBA00023134"/>
    </source>
</evidence>
<dbReference type="GO" id="GO:0016020">
    <property type="term" value="C:membrane"/>
    <property type="evidence" value="ECO:0007669"/>
    <property type="project" value="UniProtKB-ARBA"/>
</dbReference>
<evidence type="ECO:0000256" key="10">
    <source>
        <dbReference type="PIRSR" id="PIRSR606689-2"/>
    </source>
</evidence>
<dbReference type="VEuPathDB" id="VectorBase:CSON012096"/>
<feature type="binding site" evidence="10">
    <location>
        <position position="31"/>
    </location>
    <ligand>
        <name>Mg(2+)</name>
        <dbReference type="ChEBI" id="CHEBI:18420"/>
    </ligand>
</feature>
<evidence type="ECO:0000256" key="4">
    <source>
        <dbReference type="ARBA" id="ARBA00023034"/>
    </source>
</evidence>
<evidence type="ECO:0000313" key="11">
    <source>
        <dbReference type="EMBL" id="SSX04865.1"/>
    </source>
</evidence>
<dbReference type="GO" id="GO:0043001">
    <property type="term" value="P:Golgi to plasma membrane protein transport"/>
    <property type="evidence" value="ECO:0007669"/>
    <property type="project" value="TreeGrafter"/>
</dbReference>
<dbReference type="FunFam" id="3.40.50.300:FF:000509">
    <property type="entry name" value="ADP-ribosylation factor-related protein 1"/>
    <property type="match status" value="1"/>
</dbReference>
<evidence type="ECO:0000256" key="2">
    <source>
        <dbReference type="ARBA" id="ARBA00022741"/>
    </source>
</evidence>
<dbReference type="Gene3D" id="3.40.50.300">
    <property type="entry name" value="P-loop containing nucleotide triphosphate hydrolases"/>
    <property type="match status" value="1"/>
</dbReference>
<gene>
    <name evidence="12" type="primary">CSON012096</name>
</gene>
<dbReference type="GO" id="GO:0034067">
    <property type="term" value="P:protein localization to Golgi apparatus"/>
    <property type="evidence" value="ECO:0007669"/>
    <property type="project" value="TreeGrafter"/>
</dbReference>
<dbReference type="SMART" id="SM00178">
    <property type="entry name" value="SAR"/>
    <property type="match status" value="1"/>
</dbReference>
<reference evidence="12" key="2">
    <citation type="submission" date="2018-07" db="EMBL/GenBank/DDBJ databases">
        <authorList>
            <person name="Quirk P.G."/>
            <person name="Krulwich T.A."/>
        </authorList>
    </citation>
    <scope>NUCLEOTIDE SEQUENCE</scope>
</reference>
<feature type="binding site" evidence="9">
    <location>
        <position position="78"/>
    </location>
    <ligand>
        <name>GTP</name>
        <dbReference type="ChEBI" id="CHEBI:37565"/>
    </ligand>
</feature>
<dbReference type="AlphaFoldDB" id="A0A336MGL7"/>
<dbReference type="Pfam" id="PF00025">
    <property type="entry name" value="Arf"/>
    <property type="match status" value="1"/>
</dbReference>
<evidence type="ECO:0000256" key="3">
    <source>
        <dbReference type="ARBA" id="ARBA00022990"/>
    </source>
</evidence>
<keyword evidence="5 9" id="KW-0342">GTP-binding</keyword>
<evidence type="ECO:0000256" key="1">
    <source>
        <dbReference type="ARBA" id="ARBA00004601"/>
    </source>
</evidence>
<comment type="function">
    <text evidence="6">Trans-Golgi-associated GTPase that regulates protein sorting. Controls the targeting of ARL1 and its effector to the trans-Golgi. Required for the lipidation of chylomicrons in the intestine and required for VLDL lipidation in the liver.</text>
</comment>
<dbReference type="OMA" id="HGFYKYM"/>
<evidence type="ECO:0000256" key="7">
    <source>
        <dbReference type="ARBA" id="ARBA00038765"/>
    </source>
</evidence>
<comment type="subunit">
    <text evidence="7">Interacts with SYS1.</text>
</comment>
<dbReference type="GO" id="GO:0006886">
    <property type="term" value="P:intracellular protein transport"/>
    <property type="evidence" value="ECO:0007669"/>
    <property type="project" value="TreeGrafter"/>
</dbReference>
<feature type="binding site" evidence="9">
    <location>
        <begin position="134"/>
        <end position="137"/>
    </location>
    <ligand>
        <name>GTP</name>
        <dbReference type="ChEBI" id="CHEBI:37565"/>
    </ligand>
</feature>
<dbReference type="SUPFAM" id="SSF52540">
    <property type="entry name" value="P-loop containing nucleoside triphosphate hydrolases"/>
    <property type="match status" value="1"/>
</dbReference>
<feature type="binding site" evidence="10">
    <location>
        <position position="56"/>
    </location>
    <ligand>
        <name>Mg(2+)</name>
        <dbReference type="ChEBI" id="CHEBI:18420"/>
    </ligand>
</feature>
<keyword evidence="10" id="KW-0460">Magnesium</keyword>
<keyword evidence="2 9" id="KW-0547">Nucleotide-binding</keyword>
<evidence type="ECO:0000256" key="8">
    <source>
        <dbReference type="ARBA" id="ARBA00039478"/>
    </source>
</evidence>
<dbReference type="PANTHER" id="PTHR45909:SF1">
    <property type="entry name" value="ADP-RIBOSYLATION FACTOR-RELATED PROTEIN 1"/>
    <property type="match status" value="1"/>
</dbReference>
<comment type="subcellular location">
    <subcellularLocation>
        <location evidence="1">Golgi apparatus</location>
        <location evidence="1">trans-Golgi network</location>
    </subcellularLocation>
</comment>
<dbReference type="GO" id="GO:0003924">
    <property type="term" value="F:GTPase activity"/>
    <property type="evidence" value="ECO:0007669"/>
    <property type="project" value="InterPro"/>
</dbReference>
<keyword evidence="4" id="KW-0333">Golgi apparatus</keyword>
<name>A0A336MGL7_CULSO</name>
<dbReference type="NCBIfam" id="TIGR00231">
    <property type="entry name" value="small_GTP"/>
    <property type="match status" value="1"/>
</dbReference>
<proteinExistence type="predicted"/>
<evidence type="ECO:0000256" key="9">
    <source>
        <dbReference type="PIRSR" id="PIRSR606689-1"/>
    </source>
</evidence>
<dbReference type="PROSITE" id="PS51419">
    <property type="entry name" value="RAB"/>
    <property type="match status" value="1"/>
</dbReference>
<dbReference type="GO" id="GO:0048731">
    <property type="term" value="P:system development"/>
    <property type="evidence" value="ECO:0007669"/>
    <property type="project" value="UniProtKB-ARBA"/>
</dbReference>
<protein>
    <recommendedName>
        <fullName evidence="8">ADP-ribosylation factor-related protein 1</fullName>
    </recommendedName>
</protein>
<dbReference type="InterPro" id="IPR024156">
    <property type="entry name" value="Small_GTPase_ARF"/>
</dbReference>
<dbReference type="GO" id="GO:0005794">
    <property type="term" value="C:Golgi apparatus"/>
    <property type="evidence" value="ECO:0007669"/>
    <property type="project" value="UniProtKB-SubCell"/>
</dbReference>
<reference evidence="11" key="1">
    <citation type="submission" date="2018-04" db="EMBL/GenBank/DDBJ databases">
        <authorList>
            <person name="Go L.Y."/>
            <person name="Mitchell J.A."/>
        </authorList>
    </citation>
    <scope>NUCLEOTIDE SEQUENCE</scope>
    <source>
        <tissue evidence="11">Whole organism</tissue>
    </source>
</reference>
<feature type="binding site" evidence="9">
    <location>
        <begin position="24"/>
        <end position="31"/>
    </location>
    <ligand>
        <name>GTP</name>
        <dbReference type="ChEBI" id="CHEBI:37565"/>
    </ligand>
</feature>
<dbReference type="GO" id="GO:0046872">
    <property type="term" value="F:metal ion binding"/>
    <property type="evidence" value="ECO:0007669"/>
    <property type="project" value="UniProtKB-KW"/>
</dbReference>
<dbReference type="PRINTS" id="PR00449">
    <property type="entry name" value="RASTRNSFRMNG"/>
</dbReference>
<sequence>MYTLVTGFYKYLTQKDEYNILILGLDNAGKTTYLEKAKATFTKNYRGMNPAKITTTVGLNIGEINVEGVTLSFWDLGGQQELQALWDKYYEESHGLIYVVDSHDRERMNESKQVFDSMIENDHLKGVPLLILANKQDLPDCMGVREVKPVFQDSGHAIGRRDCLIMPVSALTGEGVDEGIKWLVDSVIRNSHVRPPKQKDEL</sequence>
<organism evidence="12">
    <name type="scientific">Culicoides sonorensis</name>
    <name type="common">Biting midge</name>
    <dbReference type="NCBI Taxonomy" id="179676"/>
    <lineage>
        <taxon>Eukaryota</taxon>
        <taxon>Metazoa</taxon>
        <taxon>Ecdysozoa</taxon>
        <taxon>Arthropoda</taxon>
        <taxon>Hexapoda</taxon>
        <taxon>Insecta</taxon>
        <taxon>Pterygota</taxon>
        <taxon>Neoptera</taxon>
        <taxon>Endopterygota</taxon>
        <taxon>Diptera</taxon>
        <taxon>Nematocera</taxon>
        <taxon>Chironomoidea</taxon>
        <taxon>Ceratopogonidae</taxon>
        <taxon>Ceratopogoninae</taxon>
        <taxon>Culicoides</taxon>
        <taxon>Monoculicoides</taxon>
    </lineage>
</organism>
<dbReference type="PROSITE" id="PS51417">
    <property type="entry name" value="ARF"/>
    <property type="match status" value="1"/>
</dbReference>